<dbReference type="Proteomes" id="UP000799428">
    <property type="component" value="Unassembled WGS sequence"/>
</dbReference>
<name>A0A6G1KCG3_9PLEO</name>
<keyword evidence="2" id="KW-1185">Reference proteome</keyword>
<dbReference type="EMBL" id="MU005769">
    <property type="protein sequence ID" value="KAF2710504.1"/>
    <property type="molecule type" value="Genomic_DNA"/>
</dbReference>
<dbReference type="InterPro" id="IPR019183">
    <property type="entry name" value="NAA25_NatB_aux_su"/>
</dbReference>
<protein>
    <submittedName>
        <fullName evidence="1">Uncharacterized protein</fullName>
    </submittedName>
</protein>
<reference evidence="1" key="1">
    <citation type="journal article" date="2020" name="Stud. Mycol.">
        <title>101 Dothideomycetes genomes: a test case for predicting lifestyles and emergence of pathogens.</title>
        <authorList>
            <person name="Haridas S."/>
            <person name="Albert R."/>
            <person name="Binder M."/>
            <person name="Bloem J."/>
            <person name="Labutti K."/>
            <person name="Salamov A."/>
            <person name="Andreopoulos B."/>
            <person name="Baker S."/>
            <person name="Barry K."/>
            <person name="Bills G."/>
            <person name="Bluhm B."/>
            <person name="Cannon C."/>
            <person name="Castanera R."/>
            <person name="Culley D."/>
            <person name="Daum C."/>
            <person name="Ezra D."/>
            <person name="Gonzalez J."/>
            <person name="Henrissat B."/>
            <person name="Kuo A."/>
            <person name="Liang C."/>
            <person name="Lipzen A."/>
            <person name="Lutzoni F."/>
            <person name="Magnuson J."/>
            <person name="Mondo S."/>
            <person name="Nolan M."/>
            <person name="Ohm R."/>
            <person name="Pangilinan J."/>
            <person name="Park H.-J."/>
            <person name="Ramirez L."/>
            <person name="Alfaro M."/>
            <person name="Sun H."/>
            <person name="Tritt A."/>
            <person name="Yoshinaga Y."/>
            <person name="Zwiers L.-H."/>
            <person name="Turgeon B."/>
            <person name="Goodwin S."/>
            <person name="Spatafora J."/>
            <person name="Crous P."/>
            <person name="Grigoriev I."/>
        </authorList>
    </citation>
    <scope>NUCLEOTIDE SEQUENCE</scope>
    <source>
        <strain evidence="1">CBS 279.74</strain>
    </source>
</reference>
<dbReference type="Pfam" id="PF09797">
    <property type="entry name" value="NatB_MDM20"/>
    <property type="match status" value="1"/>
</dbReference>
<organism evidence="1 2">
    <name type="scientific">Pleomassaria siparia CBS 279.74</name>
    <dbReference type="NCBI Taxonomy" id="1314801"/>
    <lineage>
        <taxon>Eukaryota</taxon>
        <taxon>Fungi</taxon>
        <taxon>Dikarya</taxon>
        <taxon>Ascomycota</taxon>
        <taxon>Pezizomycotina</taxon>
        <taxon>Dothideomycetes</taxon>
        <taxon>Pleosporomycetidae</taxon>
        <taxon>Pleosporales</taxon>
        <taxon>Pleomassariaceae</taxon>
        <taxon>Pleomassaria</taxon>
    </lineage>
</organism>
<accession>A0A6G1KCG3</accession>
<proteinExistence type="predicted"/>
<dbReference type="OrthoDB" id="24670at2759"/>
<sequence>MATDWDKLTKLRREHPKAKFALSEVGRQRKKQPMNPFLMVWHADILLRLERGGEAVIQENLMPILGLRPPITDARLLVYIYQLYAEAQRQRSTKFVPFTTNGRPCQQAWQIAAKSLTTQKAKLAFWSQLFTCAMKECYWEDVRWSLMQAQQVLKAFGSAKSKTIEFTVILANAMAFQRETYGIHSGTITGLNIDIISIKKKMALELMKSAFRASTSPDNPVKVETIRDMRFMARIFRQLDSHFELMDLWTSLSSLVLQEKLSQNYVEINLLFFELMEDMQNWKGIFTVGMDLINKAINPPEISPNEELPSLIRSWKFWSHMIEAIESDATVDRTELVQRRTALIKAHAKINIQGREMDVAKLAIHVHMPTLLQLGLCNQYWIDYCHLNSCFHDLRHFVENLPLQQQQIFHKTISSQSATAGLDADEKGDRSIRNWLQIEVNVCKFDYLLTISRLKFEHIDVGVVEEFVGNAVRLYSLGMRIDDDSCYDAGILAVMALLTLHENIDEEWDSVDLGTRSIGNSRILLQAGFLLQHMTASKKGSQNRTLLLLSTRVHLQLGLATIAYAHYSQVHVKEILHDTLSYCFLTRISQTHPFDVKGPKGFSPDAELSKVISTIQKMESRTDDFLYSDMQNFQYDQGVDVMDFKDKLKASLSKHLCLIERRRIARFKGEAVDATLDLPLDVFSRFVDSREFKVFPDFESARHGDLSESIFMSWTTRTLQPALWIYHAYTHEETCRQVYNEIRDKTAKPRLNEHEAYIQRGRDIDNSQLHPVERVTANLWIELDDVLQETTPDGTLWKTKDFEEAFERIQEQLWIFEGNLEKLFELDHLNLDPADQVFMPHENGLMYLYSHLETIRLAWRFCETYKKSSIKVFKATAVQNEIQKCAVLVQEVYNLIGYVATAHINALKTRGTNSILAQVRWGPTGEALRELMGDDEQKGYAKDYAESAIEALGGVLKVKLK</sequence>
<evidence type="ECO:0000313" key="1">
    <source>
        <dbReference type="EMBL" id="KAF2710504.1"/>
    </source>
</evidence>
<gene>
    <name evidence="1" type="ORF">K504DRAFT_490616</name>
</gene>
<evidence type="ECO:0000313" key="2">
    <source>
        <dbReference type="Proteomes" id="UP000799428"/>
    </source>
</evidence>
<dbReference type="AlphaFoldDB" id="A0A6G1KCG3"/>